<reference evidence="3 4" key="1">
    <citation type="journal article" date="2015" name="Plant Cell">
        <title>Oil accumulation by the oleaginous diatom Fistulifera solaris as revealed by the genome and transcriptome.</title>
        <authorList>
            <person name="Tanaka T."/>
            <person name="Maeda Y."/>
            <person name="Veluchamy A."/>
            <person name="Tanaka M."/>
            <person name="Abida H."/>
            <person name="Marechal E."/>
            <person name="Bowler C."/>
            <person name="Muto M."/>
            <person name="Sunaga Y."/>
            <person name="Tanaka M."/>
            <person name="Yoshino T."/>
            <person name="Taniguchi T."/>
            <person name="Fukuda Y."/>
            <person name="Nemoto M."/>
            <person name="Matsumoto M."/>
            <person name="Wong P.S."/>
            <person name="Aburatani S."/>
            <person name="Fujibuchi W."/>
        </authorList>
    </citation>
    <scope>NUCLEOTIDE SEQUENCE [LARGE SCALE GENOMIC DNA]</scope>
    <source>
        <strain evidence="3 4">JPCC DA0580</strain>
    </source>
</reference>
<dbReference type="EMBL" id="BDSP01000205">
    <property type="protein sequence ID" value="GAX23996.1"/>
    <property type="molecule type" value="Genomic_DNA"/>
</dbReference>
<feature type="region of interest" description="Disordered" evidence="2">
    <location>
        <begin position="225"/>
        <end position="258"/>
    </location>
</feature>
<gene>
    <name evidence="3" type="ORF">FisN_26Lh059</name>
</gene>
<evidence type="ECO:0000313" key="4">
    <source>
        <dbReference type="Proteomes" id="UP000198406"/>
    </source>
</evidence>
<dbReference type="AlphaFoldDB" id="A0A1Z5KCS1"/>
<proteinExistence type="predicted"/>
<feature type="compositionally biased region" description="Polar residues" evidence="2">
    <location>
        <begin position="239"/>
        <end position="253"/>
    </location>
</feature>
<accession>A0A1Z5KCS1</accession>
<feature type="region of interest" description="Disordered" evidence="2">
    <location>
        <begin position="652"/>
        <end position="690"/>
    </location>
</feature>
<evidence type="ECO:0000256" key="2">
    <source>
        <dbReference type="SAM" id="MobiDB-lite"/>
    </source>
</evidence>
<feature type="coiled-coil region" evidence="1">
    <location>
        <begin position="114"/>
        <end position="141"/>
    </location>
</feature>
<feature type="region of interest" description="Disordered" evidence="2">
    <location>
        <begin position="401"/>
        <end position="468"/>
    </location>
</feature>
<feature type="compositionally biased region" description="Basic and acidic residues" evidence="2">
    <location>
        <begin position="445"/>
        <end position="460"/>
    </location>
</feature>
<dbReference type="Proteomes" id="UP000198406">
    <property type="component" value="Unassembled WGS sequence"/>
</dbReference>
<keyword evidence="4" id="KW-1185">Reference proteome</keyword>
<evidence type="ECO:0000256" key="1">
    <source>
        <dbReference type="SAM" id="Coils"/>
    </source>
</evidence>
<feature type="compositionally biased region" description="Polar residues" evidence="2">
    <location>
        <begin position="427"/>
        <end position="440"/>
    </location>
</feature>
<protein>
    <submittedName>
        <fullName evidence="3">Uncharacterized protein</fullName>
    </submittedName>
</protein>
<dbReference type="InParanoid" id="A0A1Z5KCS1"/>
<name>A0A1Z5KCS1_FISSO</name>
<organism evidence="3 4">
    <name type="scientific">Fistulifera solaris</name>
    <name type="common">Oleaginous diatom</name>
    <dbReference type="NCBI Taxonomy" id="1519565"/>
    <lineage>
        <taxon>Eukaryota</taxon>
        <taxon>Sar</taxon>
        <taxon>Stramenopiles</taxon>
        <taxon>Ochrophyta</taxon>
        <taxon>Bacillariophyta</taxon>
        <taxon>Bacillariophyceae</taxon>
        <taxon>Bacillariophycidae</taxon>
        <taxon>Naviculales</taxon>
        <taxon>Naviculaceae</taxon>
        <taxon>Fistulifera</taxon>
    </lineage>
</organism>
<feature type="compositionally biased region" description="Low complexity" evidence="2">
    <location>
        <begin position="652"/>
        <end position="664"/>
    </location>
</feature>
<evidence type="ECO:0000313" key="3">
    <source>
        <dbReference type="EMBL" id="GAX23996.1"/>
    </source>
</evidence>
<keyword evidence="1" id="KW-0175">Coiled coil</keyword>
<comment type="caution">
    <text evidence="3">The sequence shown here is derived from an EMBL/GenBank/DDBJ whole genome shotgun (WGS) entry which is preliminary data.</text>
</comment>
<feature type="region of interest" description="Disordered" evidence="2">
    <location>
        <begin position="596"/>
        <end position="616"/>
    </location>
</feature>
<dbReference type="OrthoDB" id="46145at2759"/>
<sequence>MDATNHHHNKSAYPQQRIDRSGSLASLGDDLFARRNSLGLDTGDFHRRNSIDSTTAAIDAAILDLTRRRSSLFLGNGSTVGADALEGFGNNSTLPSFGDRRASLNLWEDPALSIAARQQQLQEQQRELEKYQKVLEIQRQQLLSSMQESSNFEGPFLQQRRRSLGGSLGLGITPTGSLFPPPPPRQNNWYICRLCNAKAFASHEESMAHEMTCAGVSRDELLRDASARSAHSQIDRSNRSTVSENQYEPTISQGPFAPLPKPMPLAMPSDKDWLTPLHCFIRMHCVEVFSASEEDVATPSKGKRKPIQVGQVGIRCPFCNHTAKSHERGSTYYPTNISSIYNASMNLLQRHFNSCKNVPEDIMKRYETLKADDARSGTSKKYWIQSALSFGLVDAEHGIRFSALTPPPPPRLTDQQTSTTDKETSEELFSSNSNAVTDHPTSGGRKGDTDDGVTKAEQDMSKSAPLVTPDDEPYSTAFSYHLISQMQPCVFTEADRLGKRKGLPAGFPGLACRHCFGGYGSGRFFPSSIKTLSDTSKTLNVLHNHMMRCRKCPSEIRENLENLRVGHDDERAKMKFGSQKAFFGRIWERLHGKGQPTAFKRPKVEPPAPPSQPFMMPNTTMMPGMGMIPMQGMMPMQGMGMAPNMAQAMMQYGLQQQQQQQQQQTFRPPEQNFDYNQFQAMKRPKHNSPR</sequence>